<reference evidence="1" key="1">
    <citation type="submission" date="2021-02" db="EMBL/GenBank/DDBJ databases">
        <authorList>
            <person name="Palmer J.M."/>
        </authorList>
    </citation>
    <scope>NUCLEOTIDE SEQUENCE</scope>
    <source>
        <strain evidence="1">SCRP734</strain>
    </source>
</reference>
<proteinExistence type="predicted"/>
<dbReference type="EMBL" id="JAGDFM010000149">
    <property type="protein sequence ID" value="KAG7384398.1"/>
    <property type="molecule type" value="Genomic_DNA"/>
</dbReference>
<comment type="caution">
    <text evidence="1">The sequence shown here is derived from an EMBL/GenBank/DDBJ whole genome shotgun (WGS) entry which is preliminary data.</text>
</comment>
<gene>
    <name evidence="1" type="ORF">PHYPSEUDO_002659</name>
</gene>
<dbReference type="Proteomes" id="UP000694044">
    <property type="component" value="Unassembled WGS sequence"/>
</dbReference>
<name>A0A8T1VVY1_9STRA</name>
<dbReference type="AlphaFoldDB" id="A0A8T1VVY1"/>
<organism evidence="1 2">
    <name type="scientific">Phytophthora pseudosyringae</name>
    <dbReference type="NCBI Taxonomy" id="221518"/>
    <lineage>
        <taxon>Eukaryota</taxon>
        <taxon>Sar</taxon>
        <taxon>Stramenopiles</taxon>
        <taxon>Oomycota</taxon>
        <taxon>Peronosporomycetes</taxon>
        <taxon>Peronosporales</taxon>
        <taxon>Peronosporaceae</taxon>
        <taxon>Phytophthora</taxon>
    </lineage>
</organism>
<evidence type="ECO:0000313" key="2">
    <source>
        <dbReference type="Proteomes" id="UP000694044"/>
    </source>
</evidence>
<keyword evidence="2" id="KW-1185">Reference proteome</keyword>
<accession>A0A8T1VVY1</accession>
<protein>
    <submittedName>
        <fullName evidence="1">Uncharacterized protein</fullName>
    </submittedName>
</protein>
<evidence type="ECO:0000313" key="1">
    <source>
        <dbReference type="EMBL" id="KAG7384398.1"/>
    </source>
</evidence>
<sequence length="96" mass="10544">MASARRAFAVAESEELYDAAMVNAASESSQINKFDVVFGESLDLEGSAAFTKQVLVYDFNDVEADDFRASNKANKLFEMTLDPLDKKKKLPEDGVA</sequence>